<dbReference type="AlphaFoldDB" id="A0A0V0S061"/>
<sequence>MHVLTYANTGHFRKAQIMCTTQPAKASIPEQQPGGVEVELNVTSLPRFNTSTSGLCLKANQRTLIQYVQTLRSTSHSSVRCLKDLGLEISFKPEAEPVMPVMQSWLWSIISMNMEPQWSRYGKQCYKARRSHCEFVLTT</sequence>
<proteinExistence type="predicted"/>
<evidence type="ECO:0000313" key="1">
    <source>
        <dbReference type="EMBL" id="KRX20139.1"/>
    </source>
</evidence>
<keyword evidence="2" id="KW-1185">Reference proteome</keyword>
<evidence type="ECO:0000313" key="2">
    <source>
        <dbReference type="Proteomes" id="UP000054630"/>
    </source>
</evidence>
<protein>
    <submittedName>
        <fullName evidence="1">Uncharacterized protein</fullName>
    </submittedName>
</protein>
<dbReference type="EMBL" id="JYDL01000052">
    <property type="protein sequence ID" value="KRX20139.1"/>
    <property type="molecule type" value="Genomic_DNA"/>
</dbReference>
<organism evidence="1 2">
    <name type="scientific">Trichinella nelsoni</name>
    <dbReference type="NCBI Taxonomy" id="6336"/>
    <lineage>
        <taxon>Eukaryota</taxon>
        <taxon>Metazoa</taxon>
        <taxon>Ecdysozoa</taxon>
        <taxon>Nematoda</taxon>
        <taxon>Enoplea</taxon>
        <taxon>Dorylaimia</taxon>
        <taxon>Trichinellida</taxon>
        <taxon>Trichinellidae</taxon>
        <taxon>Trichinella</taxon>
    </lineage>
</organism>
<dbReference type="Proteomes" id="UP000054630">
    <property type="component" value="Unassembled WGS sequence"/>
</dbReference>
<reference evidence="1 2" key="1">
    <citation type="submission" date="2015-01" db="EMBL/GenBank/DDBJ databases">
        <title>Evolution of Trichinella species and genotypes.</title>
        <authorList>
            <person name="Korhonen P.K."/>
            <person name="Edoardo P."/>
            <person name="Giuseppe L.R."/>
            <person name="Gasser R.B."/>
        </authorList>
    </citation>
    <scope>NUCLEOTIDE SEQUENCE [LARGE SCALE GENOMIC DNA]</scope>
    <source>
        <strain evidence="1">ISS37</strain>
    </source>
</reference>
<name>A0A0V0S061_9BILA</name>
<accession>A0A0V0S061</accession>
<comment type="caution">
    <text evidence="1">The sequence shown here is derived from an EMBL/GenBank/DDBJ whole genome shotgun (WGS) entry which is preliminary data.</text>
</comment>
<gene>
    <name evidence="1" type="ORF">T07_10142</name>
</gene>